<reference evidence="2 3" key="1">
    <citation type="submission" date="2019-03" db="EMBL/GenBank/DDBJ databases">
        <title>Genomic Encyclopedia of Type Strains, Phase IV (KMG-IV): sequencing the most valuable type-strain genomes for metagenomic binning, comparative biology and taxonomic classification.</title>
        <authorList>
            <person name="Goeker M."/>
        </authorList>
    </citation>
    <scope>NUCLEOTIDE SEQUENCE [LARGE SCALE GENOMIC DNA]</scope>
    <source>
        <strain evidence="2 3">DSM 26377</strain>
    </source>
</reference>
<gene>
    <name evidence="2" type="ORF">DFR24_3361</name>
</gene>
<dbReference type="AlphaFoldDB" id="A0A4S3K2I7"/>
<organism evidence="2 3">
    <name type="scientific">Panacagrimonas perspica</name>
    <dbReference type="NCBI Taxonomy" id="381431"/>
    <lineage>
        <taxon>Bacteria</taxon>
        <taxon>Pseudomonadati</taxon>
        <taxon>Pseudomonadota</taxon>
        <taxon>Gammaproteobacteria</taxon>
        <taxon>Nevskiales</taxon>
        <taxon>Nevskiaceae</taxon>
        <taxon>Panacagrimonas</taxon>
    </lineage>
</organism>
<accession>A0A4S3K2I7</accession>
<dbReference type="Proteomes" id="UP000295341">
    <property type="component" value="Unassembled WGS sequence"/>
</dbReference>
<evidence type="ECO:0000256" key="1">
    <source>
        <dbReference type="SAM" id="SignalP"/>
    </source>
</evidence>
<proteinExistence type="predicted"/>
<feature type="chain" id="PRO_5030100162" description="CVNH domain-containing protein" evidence="1">
    <location>
        <begin position="19"/>
        <end position="135"/>
    </location>
</feature>
<dbReference type="RefSeq" id="WP_133882490.1">
    <property type="nucleotide sequence ID" value="NZ_MWIN01000018.1"/>
</dbReference>
<dbReference type="EMBL" id="SOBT01000009">
    <property type="protein sequence ID" value="TDU28979.1"/>
    <property type="molecule type" value="Genomic_DNA"/>
</dbReference>
<evidence type="ECO:0000313" key="3">
    <source>
        <dbReference type="Proteomes" id="UP000295341"/>
    </source>
</evidence>
<evidence type="ECO:0008006" key="4">
    <source>
        <dbReference type="Google" id="ProtNLM"/>
    </source>
</evidence>
<feature type="signal peptide" evidence="1">
    <location>
        <begin position="1"/>
        <end position="18"/>
    </location>
</feature>
<keyword evidence="1" id="KW-0732">Signal</keyword>
<keyword evidence="3" id="KW-1185">Reference proteome</keyword>
<protein>
    <recommendedName>
        <fullName evidence="4">CVNH domain-containing protein</fullName>
    </recommendedName>
</protein>
<evidence type="ECO:0000313" key="2">
    <source>
        <dbReference type="EMBL" id="TDU28979.1"/>
    </source>
</evidence>
<sequence length="135" mass="14787">MRYTLAFFFCVLSTVTQAAGADKACWDEWEYKDQAMLRAFQCTENISLSAAELAKTFCLTRIEGDTHKTAVQCPAKMKAKRGADVVEVKVKHTCTGISPMGLTGKAKIFYYEDPESDEASLKGLCNALGGTWASP</sequence>
<name>A0A4S3K2I7_9GAMM</name>
<comment type="caution">
    <text evidence="2">The sequence shown here is derived from an EMBL/GenBank/DDBJ whole genome shotgun (WGS) entry which is preliminary data.</text>
</comment>